<comment type="caution">
    <text evidence="1">The sequence shown here is derived from an EMBL/GenBank/DDBJ whole genome shotgun (WGS) entry which is preliminary data.</text>
</comment>
<accession>J9GP33</accession>
<organism evidence="1">
    <name type="scientific">gut metagenome</name>
    <dbReference type="NCBI Taxonomy" id="749906"/>
    <lineage>
        <taxon>unclassified sequences</taxon>
        <taxon>metagenomes</taxon>
        <taxon>organismal metagenomes</taxon>
    </lineage>
</organism>
<name>J9GP33_9ZZZZ</name>
<dbReference type="EMBL" id="AMCI01000387">
    <property type="protein sequence ID" value="EJX09454.1"/>
    <property type="molecule type" value="Genomic_DNA"/>
</dbReference>
<sequence>MKPRCGLVSSRRELMNFSGRDEKVKRRERFCDAFGCPKR</sequence>
<dbReference type="AlphaFoldDB" id="J9GP33"/>
<protein>
    <submittedName>
        <fullName evidence="1">Uncharacterized protein</fullName>
    </submittedName>
</protein>
<evidence type="ECO:0000313" key="1">
    <source>
        <dbReference type="EMBL" id="EJX09454.1"/>
    </source>
</evidence>
<reference evidence="1" key="1">
    <citation type="journal article" date="2012" name="PLoS ONE">
        <title>Gene sets for utilization of primary and secondary nutrition supplies in the distal gut of endangered iberian lynx.</title>
        <authorList>
            <person name="Alcaide M."/>
            <person name="Messina E."/>
            <person name="Richter M."/>
            <person name="Bargiela R."/>
            <person name="Peplies J."/>
            <person name="Huws S.A."/>
            <person name="Newbold C.J."/>
            <person name="Golyshin P.N."/>
            <person name="Simon M.A."/>
            <person name="Lopez G."/>
            <person name="Yakimov M.M."/>
            <person name="Ferrer M."/>
        </authorList>
    </citation>
    <scope>NUCLEOTIDE SEQUENCE</scope>
</reference>
<proteinExistence type="predicted"/>
<gene>
    <name evidence="1" type="ORF">EVA_02437</name>
</gene>